<dbReference type="RefSeq" id="WP_071905414.1">
    <property type="nucleotide sequence ID" value="NZ_MPIN01000034.1"/>
</dbReference>
<accession>A0A1L9AU22</accession>
<dbReference type="SUPFAM" id="SSF56317">
    <property type="entry name" value="Carbon-nitrogen hydrolase"/>
    <property type="match status" value="1"/>
</dbReference>
<protein>
    <submittedName>
        <fullName evidence="3">Aliphatic nitrilase</fullName>
    </submittedName>
</protein>
<dbReference type="CDD" id="cd07564">
    <property type="entry name" value="nitrilases_CHs"/>
    <property type="match status" value="1"/>
</dbReference>
<sequence length="320" mass="35073">MPSIRAAAVQLSPVLYSREATVAKICEQILELGRDGVQFAVFPETVVPYYPYFSYVQAPLAMGKEHLRLMNESVSVPSAVTERIGEACREAGMVVSLGVNERDGGTLYNAQLLFDADGRLIQRRRKITPTYHERMVWGQGDGSGLCAVDSRVGRIGSLACWEHYNPLARYALMADGEQIHAAMFPGSLVGEIFAEQIAVTIRHHALESGCFVVNATAWLSPEQQAQLMADTGCAIGPISGGCFTAIVSPEGKLLGEPLRGGEGVVIAELDLTLIDKRKRMMDSVGHYSRPELLSLLIDRRATAHVHDRRETLEEANHVRQ</sequence>
<feature type="domain" description="CN hydrolase" evidence="2">
    <location>
        <begin position="4"/>
        <end position="271"/>
    </location>
</feature>
<dbReference type="InterPro" id="IPR036526">
    <property type="entry name" value="C-N_Hydrolase_sf"/>
</dbReference>
<dbReference type="NCBIfam" id="TIGR04048">
    <property type="entry name" value="nitrile_sll0784"/>
    <property type="match status" value="1"/>
</dbReference>
<proteinExistence type="inferred from homology"/>
<keyword evidence="4" id="KW-1185">Reference proteome</keyword>
<comment type="caution">
    <text evidence="3">The sequence shown here is derived from an EMBL/GenBank/DDBJ whole genome shotgun (WGS) entry which is preliminary data.</text>
</comment>
<dbReference type="InterPro" id="IPR023919">
    <property type="entry name" value="Nitrilase"/>
</dbReference>
<dbReference type="PANTHER" id="PTHR46044">
    <property type="entry name" value="NITRILASE"/>
    <property type="match status" value="1"/>
</dbReference>
<comment type="similarity">
    <text evidence="1">Belongs to the carbon-nitrogen hydrolase superfamily. Nitrilase family.</text>
</comment>
<dbReference type="PROSITE" id="PS50263">
    <property type="entry name" value="CN_HYDROLASE"/>
    <property type="match status" value="1"/>
</dbReference>
<dbReference type="PANTHER" id="PTHR46044:SF1">
    <property type="entry name" value="CN HYDROLASE DOMAIN-CONTAINING PROTEIN"/>
    <property type="match status" value="1"/>
</dbReference>
<dbReference type="EMBL" id="MPIN01000034">
    <property type="protein sequence ID" value="OJH33515.1"/>
    <property type="molecule type" value="Genomic_DNA"/>
</dbReference>
<dbReference type="Pfam" id="PF00795">
    <property type="entry name" value="CN_hydrolase"/>
    <property type="match status" value="1"/>
</dbReference>
<dbReference type="Proteomes" id="UP000182229">
    <property type="component" value="Unassembled WGS sequence"/>
</dbReference>
<reference evidence="3 4" key="2">
    <citation type="submission" date="2016-12" db="EMBL/GenBank/DDBJ databases">
        <title>Draft Genome Sequence of Cystobacter ferrugineus Strain Cbfe23.</title>
        <authorList>
            <person name="Akbar S."/>
            <person name="Dowd S.E."/>
            <person name="Stevens D.C."/>
        </authorList>
    </citation>
    <scope>NUCLEOTIDE SEQUENCE [LARGE SCALE GENOMIC DNA]</scope>
    <source>
        <strain evidence="3 4">Cbfe23</strain>
    </source>
</reference>
<name>A0A1L9AU22_9BACT</name>
<dbReference type="GO" id="GO:0003824">
    <property type="term" value="F:catalytic activity"/>
    <property type="evidence" value="ECO:0007669"/>
    <property type="project" value="InterPro"/>
</dbReference>
<dbReference type="OrthoDB" id="9803803at2"/>
<organism evidence="3 4">
    <name type="scientific">Cystobacter ferrugineus</name>
    <dbReference type="NCBI Taxonomy" id="83449"/>
    <lineage>
        <taxon>Bacteria</taxon>
        <taxon>Pseudomonadati</taxon>
        <taxon>Myxococcota</taxon>
        <taxon>Myxococcia</taxon>
        <taxon>Myxococcales</taxon>
        <taxon>Cystobacterineae</taxon>
        <taxon>Archangiaceae</taxon>
        <taxon>Cystobacter</taxon>
    </lineage>
</organism>
<dbReference type="AlphaFoldDB" id="A0A1L9AU22"/>
<dbReference type="Gene3D" id="3.60.110.10">
    <property type="entry name" value="Carbon-nitrogen hydrolase"/>
    <property type="match status" value="1"/>
</dbReference>
<evidence type="ECO:0000313" key="4">
    <source>
        <dbReference type="Proteomes" id="UP000182229"/>
    </source>
</evidence>
<reference evidence="4" key="1">
    <citation type="submission" date="2016-11" db="EMBL/GenBank/DDBJ databases">
        <authorList>
            <person name="Shukria A."/>
            <person name="Stevens D.C."/>
        </authorList>
    </citation>
    <scope>NUCLEOTIDE SEQUENCE [LARGE SCALE GENOMIC DNA]</scope>
    <source>
        <strain evidence="4">Cbfe23</strain>
    </source>
</reference>
<evidence type="ECO:0000259" key="2">
    <source>
        <dbReference type="PROSITE" id="PS50263"/>
    </source>
</evidence>
<dbReference type="STRING" id="83449.BON30_48165"/>
<dbReference type="InterPro" id="IPR003010">
    <property type="entry name" value="C-N_Hydrolase"/>
</dbReference>
<evidence type="ECO:0000256" key="1">
    <source>
        <dbReference type="ARBA" id="ARBA00008129"/>
    </source>
</evidence>
<dbReference type="InterPro" id="IPR044149">
    <property type="entry name" value="Nitrilases_CHs"/>
</dbReference>
<evidence type="ECO:0000313" key="3">
    <source>
        <dbReference type="EMBL" id="OJH33515.1"/>
    </source>
</evidence>
<gene>
    <name evidence="3" type="ORF">BON30_48165</name>
</gene>